<dbReference type="GO" id="GO:0000723">
    <property type="term" value="P:telomere maintenance"/>
    <property type="evidence" value="ECO:0007669"/>
    <property type="project" value="TreeGrafter"/>
</dbReference>
<protein>
    <submittedName>
        <fullName evidence="9">Telomere length regulator protein</fullName>
    </submittedName>
</protein>
<feature type="compositionally biased region" description="Basic residues" evidence="7">
    <location>
        <begin position="1319"/>
        <end position="1328"/>
    </location>
</feature>
<feature type="region of interest" description="Disordered" evidence="7">
    <location>
        <begin position="1436"/>
        <end position="1478"/>
    </location>
</feature>
<dbReference type="PANTHER" id="PTHR22928">
    <property type="entry name" value="TELOMERE-ASSOCIATED PROTEIN RIF1"/>
    <property type="match status" value="1"/>
</dbReference>
<feature type="region of interest" description="Disordered" evidence="7">
    <location>
        <begin position="1581"/>
        <end position="1629"/>
    </location>
</feature>
<dbReference type="GO" id="GO:0140445">
    <property type="term" value="C:chromosome, telomeric repeat region"/>
    <property type="evidence" value="ECO:0007669"/>
    <property type="project" value="TreeGrafter"/>
</dbReference>
<feature type="compositionally biased region" description="Basic and acidic residues" evidence="7">
    <location>
        <begin position="1456"/>
        <end position="1473"/>
    </location>
</feature>
<feature type="region of interest" description="Disordered" evidence="7">
    <location>
        <begin position="1112"/>
        <end position="1210"/>
    </location>
</feature>
<feature type="region of interest" description="Disordered" evidence="7">
    <location>
        <begin position="1492"/>
        <end position="1532"/>
    </location>
</feature>
<feature type="region of interest" description="Disordered" evidence="7">
    <location>
        <begin position="1224"/>
        <end position="1421"/>
    </location>
</feature>
<dbReference type="KEGG" id="mbe:MBM_09170"/>
<dbReference type="Proteomes" id="UP000006753">
    <property type="component" value="Unassembled WGS sequence"/>
</dbReference>
<feature type="region of interest" description="Disordered" evidence="7">
    <location>
        <begin position="1682"/>
        <end position="1783"/>
    </location>
</feature>
<dbReference type="InParanoid" id="K1WIE9"/>
<evidence type="ECO:0000313" key="10">
    <source>
        <dbReference type="Proteomes" id="UP000006753"/>
    </source>
</evidence>
<evidence type="ECO:0000256" key="5">
    <source>
        <dbReference type="ARBA" id="ARBA00023242"/>
    </source>
</evidence>
<feature type="compositionally biased region" description="Basic residues" evidence="7">
    <location>
        <begin position="1695"/>
        <end position="1705"/>
    </location>
</feature>
<feature type="domain" description="Telomere-associated protein Rif1 N-terminal" evidence="8">
    <location>
        <begin position="160"/>
        <end position="526"/>
    </location>
</feature>
<feature type="compositionally biased region" description="Polar residues" evidence="7">
    <location>
        <begin position="1408"/>
        <end position="1421"/>
    </location>
</feature>
<feature type="compositionally biased region" description="Polar residues" evidence="7">
    <location>
        <begin position="1588"/>
        <end position="1604"/>
    </location>
</feature>
<evidence type="ECO:0000256" key="3">
    <source>
        <dbReference type="ARBA" id="ARBA00022454"/>
    </source>
</evidence>
<evidence type="ECO:0000256" key="6">
    <source>
        <dbReference type="ARBA" id="ARBA00023306"/>
    </source>
</evidence>
<keyword evidence="5" id="KW-0539">Nucleus</keyword>
<evidence type="ECO:0000256" key="1">
    <source>
        <dbReference type="ARBA" id="ARBA00004123"/>
    </source>
</evidence>
<dbReference type="eggNOG" id="ENOG502QSZW">
    <property type="taxonomic scope" value="Eukaryota"/>
</dbReference>
<feature type="compositionally biased region" description="Basic and acidic residues" evidence="7">
    <location>
        <begin position="1374"/>
        <end position="1390"/>
    </location>
</feature>
<evidence type="ECO:0000256" key="4">
    <source>
        <dbReference type="ARBA" id="ARBA00022895"/>
    </source>
</evidence>
<dbReference type="OMA" id="FTIGHEV"/>
<accession>K1WIE9</accession>
<feature type="region of interest" description="Disordered" evidence="7">
    <location>
        <begin position="1"/>
        <end position="75"/>
    </location>
</feature>
<dbReference type="GeneID" id="18765105"/>
<dbReference type="EMBL" id="JH921455">
    <property type="protein sequence ID" value="EKD12601.1"/>
    <property type="molecule type" value="Genomic_DNA"/>
</dbReference>
<evidence type="ECO:0000259" key="8">
    <source>
        <dbReference type="Pfam" id="PF12231"/>
    </source>
</evidence>
<evidence type="ECO:0000256" key="2">
    <source>
        <dbReference type="ARBA" id="ARBA00004574"/>
    </source>
</evidence>
<dbReference type="STRING" id="1072389.K1WIE9"/>
<sequence length="2031" mass="225001">MFESAAAALNTPPSLQARPPTPPRESVNSGPKPGSLGLEKFHFTNSNHRRASAPAASSVTTDDSPLDNPGSSIKSGKKRVLWSEFTEYSDPPTASFDGKHITRMVQPLAPSSERKPSKSILKTYNVREQEYNGVGPNAKLLPLHHHASFAAMLDSIVQQLAGNDRSSKMDAYLMLSSTLKASENVPDLKALKLKMGILCQLIGQDLSQKLENGKPDTSLVVNALVLLSSFLQKHAVSAMFPAEFSVQLVDHSIKTFEEEAPSKEIIKHLMFILAQQNFSLKVMNEKRVGRLITALHNIGSHLKGKSIAMWRISIFRALLRQCRNHMMANSSWYVDMFDGMLNSLKEIRTQAITFAFEAAITLGIESNATRAVTHVFAHQHDKESYAKHYTGKLEDMLRKKVDWDSATVPQIWSIVMLFFRSSPNALEQWQYFNSFLNIIQLCFNSSDIPTRTEANFAWNRFIFALQPNEKTSKKFRGLLSQALFTQLKSRKHGRKAALSSMNILLYYALRPQSSATQLEIYWDEYVAPLVDACLTFAKEREGPEVAKQEAMDACIILRCLFDTTTQRKWSETRAIDSLQQAVMSSSELPALDSKWLRKNHARVFKVLAPLMEKLYWDLGHDTPITRLWKTYIASISSPAVTEIRPHLDTMSCIASIFGMLHKFWTVGGEKLGNLPPGNAFSTAEKSAAFLKGFECIISSTIAGLRLSPFEGERKISIAHDSFFAVDTPTHQQPRKIRNESRTPLKHLVLLWTSSSPGLQYSQPFMDMVHRVVSEFMGARPKKNAKMELIKSLFHLLPTDNRDSSRAIWQVLAGFAATIISMREDQDSGSDEQQLGVAYKELVEILRLGVNFSPNSIPHNWETLFDALITSVTINVGDAGRAIAVVEPLAKFFTTSVPDVDTESRGLFYLSFILESATYPKDRRALDAASRRLTGGPATQKPSTFDPYIHLYEYVRIGLETAYDTHSTDHLSENADIVSATTYLLRKCPVSLILPVLAKLQAGIACWIIDSEAKLDSGDFLSKEVATMWAMVKKLISQLLDDYSHSKVLNELEMLICAGLDSKHEGIFAGTIKFWNDYFGSCEEPLHYPDYIQEILLRVRRVAEIQLPSFPDDLDEDLSAETRQPRDFLDTQDSFYPPPEEESPMTKRLRSTTPQVLIQVSRSMSAKRSRESTPTFSKRKPRKPDVTPRLRHDDSQVQFEAIESSPMADRVMDSQLLTDKQKETKERQYADQAMFPDLKSTPVPREKSTPRGPELELPTHRSSSQLRTRNAGIDRDTTPSLVLPSDDDGFVASSPTPTRPIRDESRIVDPLSSLPEAASRRARPYKSPHKSPYLKATPSPNFSPVSENGQSVLVGKAVKPVADDEIPSSPPDTTSKGDETMDLDHTAEINEARLGLPELEPLDEGQEVVNETPSLGPSAQVNPFLFTNTTISSVQFSLTGRHNSPAEDAPSGQLIAPHREEEEPKSAMEIDSKESPPVGLDAELANLNESAMRPIYDSRPPGTPAQHSVNPISPPIGDFIDTNSSPASSDKQVFGDAVPSPFVLRGRPIPVQTPSTPTEFGNDSSLVRMMAEYDELVATRPVASRPVASPTNNSTRRSPRVSLSKSEIPPTPEVRIASARKSPLKQTTNARNLVDKEITYKSDALKSSSIASLIPDTPGVRARIPIIGDDGVEYNEEDTIVVDTSSLDRYQPRAKRDSKRGRKRKHPDLDGDSNEIPDSQDSAAVPDNTSPRKSSPKKKKRRGRRPKRASQIKHDESQSQEVDSSQDMYDGSVDLDAPVSGTNVDGTAVSFADAEMEDIDGEVARTSTQSSEHPVEGEHARSDKQTLGEVESKLSSTGGVHGPKETLFRGLEFCQTTEESLIEDTMADLEPEIEQQVATEGSVDKGSSGSYGTNDPSVVIIEETRVEDSSFLRKSSSPVIEEKVIGDSISLDSSGSNAETGVRPEEEVVSREVVIVQASATEPGVFLGAQTNVEALVTVESMAHKLQSLLKDLQTASLSREDVNRLEDLFMDAKGHLYDAARRGRRSADKGL</sequence>
<gene>
    <name evidence="9" type="ORF">MBM_09170</name>
</gene>
<reference evidence="9 10" key="1">
    <citation type="journal article" date="2012" name="BMC Genomics">
        <title>Sequencing the genome of Marssonina brunnea reveals fungus-poplar co-evolution.</title>
        <authorList>
            <person name="Zhu S."/>
            <person name="Cao Y.-Z."/>
            <person name="Jiang C."/>
            <person name="Tan B.-Y."/>
            <person name="Wang Z."/>
            <person name="Feng S."/>
            <person name="Zhang L."/>
            <person name="Su X.-H."/>
            <person name="Brejova B."/>
            <person name="Vinar T."/>
            <person name="Xu M."/>
            <person name="Wang M.-X."/>
            <person name="Zhang S.-G."/>
            <person name="Huang M.-R."/>
            <person name="Wu R."/>
            <person name="Zhou Y."/>
        </authorList>
    </citation>
    <scope>NUCLEOTIDE SEQUENCE [LARGE SCALE GENOMIC DNA]</scope>
    <source>
        <strain evidence="9 10">MB_m1</strain>
    </source>
</reference>
<dbReference type="Pfam" id="PF12231">
    <property type="entry name" value="Rif1_N"/>
    <property type="match status" value="1"/>
</dbReference>
<evidence type="ECO:0000256" key="7">
    <source>
        <dbReference type="SAM" id="MobiDB-lite"/>
    </source>
</evidence>
<keyword evidence="6" id="KW-0131">Cell cycle</keyword>
<feature type="compositionally biased region" description="Polar residues" evidence="7">
    <location>
        <begin position="1150"/>
        <end position="1175"/>
    </location>
</feature>
<keyword evidence="3" id="KW-0158">Chromosome</keyword>
<feature type="compositionally biased region" description="Basic and acidic residues" evidence="7">
    <location>
        <begin position="1182"/>
        <end position="1194"/>
    </location>
</feature>
<organism evidence="9 10">
    <name type="scientific">Marssonina brunnea f. sp. multigermtubi (strain MB_m1)</name>
    <name type="common">Marssonina leaf spot fungus</name>
    <dbReference type="NCBI Taxonomy" id="1072389"/>
    <lineage>
        <taxon>Eukaryota</taxon>
        <taxon>Fungi</taxon>
        <taxon>Dikarya</taxon>
        <taxon>Ascomycota</taxon>
        <taxon>Pezizomycotina</taxon>
        <taxon>Leotiomycetes</taxon>
        <taxon>Helotiales</taxon>
        <taxon>Drepanopezizaceae</taxon>
        <taxon>Drepanopeziza</taxon>
    </lineage>
</organism>
<feature type="compositionally biased region" description="Basic residues" evidence="7">
    <location>
        <begin position="1733"/>
        <end position="1750"/>
    </location>
</feature>
<dbReference type="OrthoDB" id="5399929at2759"/>
<comment type="subcellular location">
    <subcellularLocation>
        <location evidence="2">Chromosome</location>
        <location evidence="2">Telomere</location>
    </subcellularLocation>
    <subcellularLocation>
        <location evidence="1">Nucleus</location>
    </subcellularLocation>
</comment>
<feature type="compositionally biased region" description="Polar residues" evidence="7">
    <location>
        <begin position="1337"/>
        <end position="1350"/>
    </location>
</feature>
<dbReference type="InterPro" id="IPR022031">
    <property type="entry name" value="Rif1_N"/>
</dbReference>
<name>K1WIE9_MARBU</name>
<keyword evidence="4" id="KW-0779">Telomere</keyword>
<feature type="compositionally biased region" description="Basic and acidic residues" evidence="7">
    <location>
        <begin position="1243"/>
        <end position="1258"/>
    </location>
</feature>
<dbReference type="SUPFAM" id="SSF48371">
    <property type="entry name" value="ARM repeat"/>
    <property type="match status" value="1"/>
</dbReference>
<dbReference type="InterPro" id="IPR016024">
    <property type="entry name" value="ARM-type_fold"/>
</dbReference>
<feature type="compositionally biased region" description="Basic and acidic residues" evidence="7">
    <location>
        <begin position="1812"/>
        <end position="1831"/>
    </location>
</feature>
<feature type="compositionally biased region" description="Polar residues" evidence="7">
    <location>
        <begin position="1520"/>
        <end position="1530"/>
    </location>
</feature>
<dbReference type="GO" id="GO:0005634">
    <property type="term" value="C:nucleus"/>
    <property type="evidence" value="ECO:0007669"/>
    <property type="project" value="UniProtKB-SubCell"/>
</dbReference>
<feature type="compositionally biased region" description="Polar residues" evidence="7">
    <location>
        <begin position="55"/>
        <end position="74"/>
    </location>
</feature>
<keyword evidence="10" id="KW-1185">Reference proteome</keyword>
<proteinExistence type="predicted"/>
<evidence type="ECO:0000313" key="9">
    <source>
        <dbReference type="EMBL" id="EKD12601.1"/>
    </source>
</evidence>
<feature type="region of interest" description="Disordered" evidence="7">
    <location>
        <begin position="1802"/>
        <end position="1842"/>
    </location>
</feature>
<dbReference type="PANTHER" id="PTHR22928:SF3">
    <property type="entry name" value="TELOMERE-ASSOCIATED PROTEIN RIF1"/>
    <property type="match status" value="1"/>
</dbReference>
<dbReference type="HOGENOM" id="CLU_000830_0_0_1"/>